<dbReference type="PANTHER" id="PTHR36744:SF2">
    <property type="entry name" value="CYTOCHROME OXIDASE ASSEMBLY PROTEIN"/>
    <property type="match status" value="1"/>
</dbReference>
<evidence type="ECO:0000256" key="1">
    <source>
        <dbReference type="SAM" id="Phobius"/>
    </source>
</evidence>
<protein>
    <submittedName>
        <fullName evidence="2">Uncharacterized protein</fullName>
    </submittedName>
</protein>
<feature type="transmembrane region" description="Helical" evidence="1">
    <location>
        <begin position="33"/>
        <end position="50"/>
    </location>
</feature>
<dbReference type="Proteomes" id="UP000291084">
    <property type="component" value="Chromosome 4"/>
</dbReference>
<dbReference type="EMBL" id="AP015037">
    <property type="protein sequence ID" value="BAT82975.1"/>
    <property type="molecule type" value="Genomic_DNA"/>
</dbReference>
<keyword evidence="1" id="KW-0472">Membrane</keyword>
<evidence type="ECO:0000313" key="3">
    <source>
        <dbReference type="Proteomes" id="UP000291084"/>
    </source>
</evidence>
<dbReference type="PANTHER" id="PTHR36744">
    <property type="entry name" value="CYTOCHROME OXIDASE ASSEMBLY PROTEIN"/>
    <property type="match status" value="1"/>
</dbReference>
<name>A0A0S3RRB4_PHAAN</name>
<proteinExistence type="predicted"/>
<organism evidence="2 3">
    <name type="scientific">Vigna angularis var. angularis</name>
    <dbReference type="NCBI Taxonomy" id="157739"/>
    <lineage>
        <taxon>Eukaryota</taxon>
        <taxon>Viridiplantae</taxon>
        <taxon>Streptophyta</taxon>
        <taxon>Embryophyta</taxon>
        <taxon>Tracheophyta</taxon>
        <taxon>Spermatophyta</taxon>
        <taxon>Magnoliopsida</taxon>
        <taxon>eudicotyledons</taxon>
        <taxon>Gunneridae</taxon>
        <taxon>Pentapetalae</taxon>
        <taxon>rosids</taxon>
        <taxon>fabids</taxon>
        <taxon>Fabales</taxon>
        <taxon>Fabaceae</taxon>
        <taxon>Papilionoideae</taxon>
        <taxon>50 kb inversion clade</taxon>
        <taxon>NPAAA clade</taxon>
        <taxon>indigoferoid/millettioid clade</taxon>
        <taxon>Phaseoleae</taxon>
        <taxon>Vigna</taxon>
    </lineage>
</organism>
<dbReference type="OrthoDB" id="10018333at2759"/>
<accession>A0A0S3RRB4</accession>
<keyword evidence="1" id="KW-1133">Transmembrane helix</keyword>
<dbReference type="AlphaFoldDB" id="A0A0S3RRB4"/>
<gene>
    <name evidence="2" type="primary">Vigan.04G006500</name>
    <name evidence="2" type="ORF">VIGAN_04006500</name>
</gene>
<sequence>MSKQNTLFYDYINYTAMAGLLGFRSLPPKAKNLVVAGGLTAFVFGAHFYTMRVVGGTDELQVLTTTIEKM</sequence>
<reference evidence="2 3" key="1">
    <citation type="journal article" date="2015" name="Sci. Rep.">
        <title>The power of single molecule real-time sequencing technology in the de novo assembly of a eukaryotic genome.</title>
        <authorList>
            <person name="Sakai H."/>
            <person name="Naito K."/>
            <person name="Ogiso-Tanaka E."/>
            <person name="Takahashi Y."/>
            <person name="Iseki K."/>
            <person name="Muto C."/>
            <person name="Satou K."/>
            <person name="Teruya K."/>
            <person name="Shiroma A."/>
            <person name="Shimoji M."/>
            <person name="Hirano T."/>
            <person name="Itoh T."/>
            <person name="Kaga A."/>
            <person name="Tomooka N."/>
        </authorList>
    </citation>
    <scope>NUCLEOTIDE SEQUENCE [LARGE SCALE GENOMIC DNA]</scope>
    <source>
        <strain evidence="3">cv. Shumari</strain>
    </source>
</reference>
<evidence type="ECO:0000313" key="2">
    <source>
        <dbReference type="EMBL" id="BAT82975.1"/>
    </source>
</evidence>
<keyword evidence="3" id="KW-1185">Reference proteome</keyword>
<keyword evidence="1" id="KW-0812">Transmembrane</keyword>
<feature type="transmembrane region" description="Helical" evidence="1">
    <location>
        <begin position="6"/>
        <end position="26"/>
    </location>
</feature>